<gene>
    <name evidence="1" type="ORF">BaRGS_00018140</name>
</gene>
<protein>
    <submittedName>
        <fullName evidence="1">Uncharacterized protein</fullName>
    </submittedName>
</protein>
<dbReference type="EMBL" id="JACVVK020000125">
    <property type="protein sequence ID" value="KAK7490537.1"/>
    <property type="molecule type" value="Genomic_DNA"/>
</dbReference>
<dbReference type="Proteomes" id="UP001519460">
    <property type="component" value="Unassembled WGS sequence"/>
</dbReference>
<keyword evidence="2" id="KW-1185">Reference proteome</keyword>
<name>A0ABD0KTZ0_9CAEN</name>
<evidence type="ECO:0000313" key="1">
    <source>
        <dbReference type="EMBL" id="KAK7490537.1"/>
    </source>
</evidence>
<comment type="caution">
    <text evidence="1">The sequence shown here is derived from an EMBL/GenBank/DDBJ whole genome shotgun (WGS) entry which is preliminary data.</text>
</comment>
<sequence length="108" mass="11865">MTENLGFRTSWLRLKAFESWGGGGYSEVTVASVKGLNAAIEKLIQNYREKKGGKFWPEAPVTPGWSGNVLSCSSEGLFTGKPFGLSLKIISLCVRAFPSRGEMTFERL</sequence>
<dbReference type="AlphaFoldDB" id="A0ABD0KTZ0"/>
<organism evidence="1 2">
    <name type="scientific">Batillaria attramentaria</name>
    <dbReference type="NCBI Taxonomy" id="370345"/>
    <lineage>
        <taxon>Eukaryota</taxon>
        <taxon>Metazoa</taxon>
        <taxon>Spiralia</taxon>
        <taxon>Lophotrochozoa</taxon>
        <taxon>Mollusca</taxon>
        <taxon>Gastropoda</taxon>
        <taxon>Caenogastropoda</taxon>
        <taxon>Sorbeoconcha</taxon>
        <taxon>Cerithioidea</taxon>
        <taxon>Batillariidae</taxon>
        <taxon>Batillaria</taxon>
    </lineage>
</organism>
<reference evidence="1 2" key="1">
    <citation type="journal article" date="2023" name="Sci. Data">
        <title>Genome assembly of the Korean intertidal mud-creeper Batillaria attramentaria.</title>
        <authorList>
            <person name="Patra A.K."/>
            <person name="Ho P.T."/>
            <person name="Jun S."/>
            <person name="Lee S.J."/>
            <person name="Kim Y."/>
            <person name="Won Y.J."/>
        </authorList>
    </citation>
    <scope>NUCLEOTIDE SEQUENCE [LARGE SCALE GENOMIC DNA]</scope>
    <source>
        <strain evidence="1">Wonlab-2016</strain>
    </source>
</reference>
<proteinExistence type="predicted"/>
<evidence type="ECO:0000313" key="2">
    <source>
        <dbReference type="Proteomes" id="UP001519460"/>
    </source>
</evidence>
<accession>A0ABD0KTZ0</accession>